<evidence type="ECO:0000313" key="2">
    <source>
        <dbReference type="EMBL" id="CAK0884079.1"/>
    </source>
</evidence>
<proteinExistence type="predicted"/>
<sequence length="155" mass="16957">MTPRSGDFLFFPSWLRHGVKKSYFKKKGVRRVARRGGFHEPRRGLGSHCPSEPLATRSAAGRQLHRGARAIVGSRPSQEACAQRPGRRQVAFVAAGGRDTGRTEDGSAPCRRACFPIGRLADWLSCSCSAAMRGSFPRRGRGRRARGGAWRAPSP</sequence>
<feature type="region of interest" description="Disordered" evidence="1">
    <location>
        <begin position="136"/>
        <end position="155"/>
    </location>
</feature>
<accession>A0ABN9WCN2</accession>
<name>A0ABN9WCN2_9DINO</name>
<dbReference type="Proteomes" id="UP001189429">
    <property type="component" value="Unassembled WGS sequence"/>
</dbReference>
<evidence type="ECO:0000256" key="1">
    <source>
        <dbReference type="SAM" id="MobiDB-lite"/>
    </source>
</evidence>
<comment type="caution">
    <text evidence="2">The sequence shown here is derived from an EMBL/GenBank/DDBJ whole genome shotgun (WGS) entry which is preliminary data.</text>
</comment>
<dbReference type="EMBL" id="CAUYUJ010018503">
    <property type="protein sequence ID" value="CAK0884079.1"/>
    <property type="molecule type" value="Genomic_DNA"/>
</dbReference>
<gene>
    <name evidence="2" type="ORF">PCOR1329_LOCUS66120</name>
</gene>
<evidence type="ECO:0000313" key="3">
    <source>
        <dbReference type="Proteomes" id="UP001189429"/>
    </source>
</evidence>
<feature type="compositionally biased region" description="Basic residues" evidence="1">
    <location>
        <begin position="136"/>
        <end position="146"/>
    </location>
</feature>
<keyword evidence="3" id="KW-1185">Reference proteome</keyword>
<organism evidence="2 3">
    <name type="scientific">Prorocentrum cordatum</name>
    <dbReference type="NCBI Taxonomy" id="2364126"/>
    <lineage>
        <taxon>Eukaryota</taxon>
        <taxon>Sar</taxon>
        <taxon>Alveolata</taxon>
        <taxon>Dinophyceae</taxon>
        <taxon>Prorocentrales</taxon>
        <taxon>Prorocentraceae</taxon>
        <taxon>Prorocentrum</taxon>
    </lineage>
</organism>
<protein>
    <submittedName>
        <fullName evidence="2">Uncharacterized protein</fullName>
    </submittedName>
</protein>
<reference evidence="2" key="1">
    <citation type="submission" date="2023-10" db="EMBL/GenBank/DDBJ databases">
        <authorList>
            <person name="Chen Y."/>
            <person name="Shah S."/>
            <person name="Dougan E. K."/>
            <person name="Thang M."/>
            <person name="Chan C."/>
        </authorList>
    </citation>
    <scope>NUCLEOTIDE SEQUENCE [LARGE SCALE GENOMIC DNA]</scope>
</reference>